<feature type="domain" description="Peptidase M24" evidence="2">
    <location>
        <begin position="207"/>
        <end position="431"/>
    </location>
</feature>
<evidence type="ECO:0000313" key="3">
    <source>
        <dbReference type="EMBL" id="GHB36669.1"/>
    </source>
</evidence>
<organism evidence="3 4">
    <name type="scientific">Mongoliitalea lutea</name>
    <dbReference type="NCBI Taxonomy" id="849756"/>
    <lineage>
        <taxon>Bacteria</taxon>
        <taxon>Pseudomonadati</taxon>
        <taxon>Bacteroidota</taxon>
        <taxon>Cytophagia</taxon>
        <taxon>Cytophagales</taxon>
        <taxon>Cyclobacteriaceae</taxon>
        <taxon>Mongoliitalea</taxon>
    </lineage>
</organism>
<accession>A0A8J3CWV3</accession>
<dbReference type="Pfam" id="PF00557">
    <property type="entry name" value="Peptidase_M24"/>
    <property type="match status" value="1"/>
</dbReference>
<dbReference type="PROSITE" id="PS51257">
    <property type="entry name" value="PROKAR_LIPOPROTEIN"/>
    <property type="match status" value="1"/>
</dbReference>
<dbReference type="PANTHER" id="PTHR46112">
    <property type="entry name" value="AMINOPEPTIDASE"/>
    <property type="match status" value="1"/>
</dbReference>
<keyword evidence="4" id="KW-1185">Reference proteome</keyword>
<comment type="caution">
    <text evidence="3">The sequence shown here is derived from an EMBL/GenBank/DDBJ whole genome shotgun (WGS) entry which is preliminary data.</text>
</comment>
<proteinExistence type="predicted"/>
<gene>
    <name evidence="3" type="ORF">GCM10008106_17440</name>
</gene>
<reference evidence="3" key="2">
    <citation type="submission" date="2020-09" db="EMBL/GenBank/DDBJ databases">
        <authorList>
            <person name="Sun Q."/>
            <person name="Kim S."/>
        </authorList>
    </citation>
    <scope>NUCLEOTIDE SEQUENCE</scope>
    <source>
        <strain evidence="3">KCTC 23224</strain>
    </source>
</reference>
<dbReference type="EMBL" id="BMYF01000009">
    <property type="protein sequence ID" value="GHB36669.1"/>
    <property type="molecule type" value="Genomic_DNA"/>
</dbReference>
<dbReference type="SUPFAM" id="SSF55920">
    <property type="entry name" value="Creatinase/aminopeptidase"/>
    <property type="match status" value="1"/>
</dbReference>
<feature type="signal peptide" evidence="1">
    <location>
        <begin position="1"/>
        <end position="23"/>
    </location>
</feature>
<dbReference type="InterPro" id="IPR050659">
    <property type="entry name" value="Peptidase_M24B"/>
</dbReference>
<dbReference type="InterPro" id="IPR036005">
    <property type="entry name" value="Creatinase/aminopeptidase-like"/>
</dbReference>
<dbReference type="CDD" id="cd01066">
    <property type="entry name" value="APP_MetAP"/>
    <property type="match status" value="1"/>
</dbReference>
<keyword evidence="1" id="KW-0732">Signal</keyword>
<dbReference type="InterPro" id="IPR000994">
    <property type="entry name" value="Pept_M24"/>
</dbReference>
<protein>
    <recommendedName>
        <fullName evidence="2">Peptidase M24 domain-containing protein</fullName>
    </recommendedName>
</protein>
<evidence type="ECO:0000313" key="4">
    <source>
        <dbReference type="Proteomes" id="UP000642809"/>
    </source>
</evidence>
<dbReference type="RefSeq" id="WP_189580860.1">
    <property type="nucleotide sequence ID" value="NZ_BMYF01000009.1"/>
</dbReference>
<evidence type="ECO:0000259" key="2">
    <source>
        <dbReference type="Pfam" id="PF00557"/>
    </source>
</evidence>
<dbReference type="AlphaFoldDB" id="A0A8J3CWV3"/>
<dbReference type="Proteomes" id="UP000642809">
    <property type="component" value="Unassembled WGS sequence"/>
</dbReference>
<reference evidence="3" key="1">
    <citation type="journal article" date="2014" name="Int. J. Syst. Evol. Microbiol.">
        <title>Complete genome sequence of Corynebacterium casei LMG S-19264T (=DSM 44701T), isolated from a smear-ripened cheese.</title>
        <authorList>
            <consortium name="US DOE Joint Genome Institute (JGI-PGF)"/>
            <person name="Walter F."/>
            <person name="Albersmeier A."/>
            <person name="Kalinowski J."/>
            <person name="Ruckert C."/>
        </authorList>
    </citation>
    <scope>NUCLEOTIDE SEQUENCE</scope>
    <source>
        <strain evidence="3">KCTC 23224</strain>
    </source>
</reference>
<evidence type="ECO:0000256" key="1">
    <source>
        <dbReference type="SAM" id="SignalP"/>
    </source>
</evidence>
<feature type="chain" id="PRO_5035234640" description="Peptidase M24 domain-containing protein" evidence="1">
    <location>
        <begin position="24"/>
        <end position="450"/>
    </location>
</feature>
<name>A0A8J3CWV3_9BACT</name>
<sequence>MKSLSRITIYSAFILMLSTVFTACHTDTSKEEANFDNPFAGPSPWPEIRKQRISDLLPQAMKAAEVDAWAIICRENNNDPIAKHIGGENAGGTALFLFYLDGEKVVSKAFSPVGEATALAELAIHDEVIPVDRGNSAINIGATYMQGKSFNRIAVNSSFNELLADGLSYTQRQTLEKSLGNLASKLVSSEELIYEWLAVKLPAEIDIMTKAAELTAQWQLEAYAQVIPGTTTDADVARFLKKKMEQYGVKDGWSPDQNPSVNSGYDRGHSHATDKVIMPGDVIQTDFGIRVWDTWVSDIQRFAYVLREGESHAPDSVQFYFESSIGGGKAAFDAMKPGVLGYQVDKAQRDWMTERGSLPVMWSTGHPVGYVAHDIGPNLGGGLLPDPSVRPAAIKPLKEGMIFAFDGFHAWDLPDGYTKTISVEEMAVVTKDGARYLIEPQTELVLIKGK</sequence>
<dbReference type="Gene3D" id="3.90.230.10">
    <property type="entry name" value="Creatinase/methionine aminopeptidase superfamily"/>
    <property type="match status" value="1"/>
</dbReference>
<dbReference type="PANTHER" id="PTHR46112:SF8">
    <property type="entry name" value="CYTOPLASMIC PEPTIDASE PEPQ-RELATED"/>
    <property type="match status" value="1"/>
</dbReference>